<feature type="region of interest" description="Domain III" evidence="6">
    <location>
        <begin position="158"/>
        <end position="202"/>
    </location>
</feature>
<dbReference type="Pfam" id="PF01330">
    <property type="entry name" value="RuvA_N"/>
    <property type="match status" value="1"/>
</dbReference>
<sequence length="202" mass="22747">MIAYVKGTLTAVEEETINVEVQGLGYEVYCANPFYFETKLGEEVKIYTYHHVREDAQILFGFPKKEDKRLFARLLSVSGIGPKGALAILGGVSVSDFISAIEREDDKYLTKFPGVGKKTARQMILDLKGKLVDWLPEEENEATIFYTKARADQSLIAEALEALEALGYSDKELRSIKPELQTMEADRVDDYVRQGLQLLLKT</sequence>
<evidence type="ECO:0000313" key="8">
    <source>
        <dbReference type="EMBL" id="SDX65998.1"/>
    </source>
</evidence>
<keyword evidence="9" id="KW-1185">Reference proteome</keyword>
<comment type="caution">
    <text evidence="6">Lacks conserved residue(s) required for the propagation of feature annotation.</text>
</comment>
<comment type="function">
    <text evidence="6">The RuvA-RuvB-RuvC complex processes Holliday junction (HJ) DNA during genetic recombination and DNA repair, while the RuvA-RuvB complex plays an important role in the rescue of blocked DNA replication forks via replication fork reversal (RFR). RuvA specifically binds to HJ cruciform DNA, conferring on it an open structure. The RuvB hexamer acts as an ATP-dependent pump, pulling dsDNA into and through the RuvAB complex. HJ branch migration allows RuvC to scan DNA until it finds its consensus sequence, where it cleaves and resolves the cruciform DNA.</text>
</comment>
<dbReference type="SMART" id="SM00278">
    <property type="entry name" value="HhH1"/>
    <property type="match status" value="2"/>
</dbReference>
<comment type="caution">
    <text evidence="8">The sequence shown here is derived from an EMBL/GenBank/DDBJ whole genome shotgun (WGS) entry which is preliminary data.</text>
</comment>
<dbReference type="InterPro" id="IPR011114">
    <property type="entry name" value="RuvA_C"/>
</dbReference>
<dbReference type="EMBL" id="FNOS01000002">
    <property type="protein sequence ID" value="SDX65998.1"/>
    <property type="molecule type" value="Genomic_DNA"/>
</dbReference>
<accession>A0A1H3DIQ1</accession>
<keyword evidence="4 6" id="KW-0233">DNA recombination</keyword>
<dbReference type="InterPro" id="IPR010994">
    <property type="entry name" value="RuvA_2-like"/>
</dbReference>
<evidence type="ECO:0000259" key="7">
    <source>
        <dbReference type="SMART" id="SM00278"/>
    </source>
</evidence>
<dbReference type="HAMAP" id="MF_00031">
    <property type="entry name" value="DNA_HJ_migration_RuvA"/>
    <property type="match status" value="1"/>
</dbReference>
<proteinExistence type="inferred from homology"/>
<evidence type="ECO:0000313" key="9">
    <source>
        <dbReference type="Proteomes" id="UP000198647"/>
    </source>
</evidence>
<dbReference type="InterPro" id="IPR012340">
    <property type="entry name" value="NA-bd_OB-fold"/>
</dbReference>
<dbReference type="GO" id="GO:0004386">
    <property type="term" value="F:helicase activity"/>
    <property type="evidence" value="ECO:0007669"/>
    <property type="project" value="UniProtKB-KW"/>
</dbReference>
<dbReference type="RefSeq" id="WP_076569803.1">
    <property type="nucleotide sequence ID" value="NZ_FNOS01000002.1"/>
</dbReference>
<comment type="subunit">
    <text evidence="6">Homotetramer. Forms an RuvA(8)-RuvB(12)-Holliday junction (HJ) complex. HJ DNA is sandwiched between 2 RuvA tetramers; dsDNA enters through RuvA and exits via RuvB. An RuvB hexamer assembles on each DNA strand where it exits the tetramer. Each RuvB hexamer is contacted by two RuvA subunits (via domain III) on 2 adjacent RuvB subunits; this complex drives branch migration. In the full resolvosome a probable DNA-RuvA(4)-RuvB(12)-RuvC(2) complex forms which resolves the HJ.</text>
</comment>
<dbReference type="InterPro" id="IPR000085">
    <property type="entry name" value="RuvA"/>
</dbReference>
<feature type="domain" description="Helix-hairpin-helix DNA-binding motif class 1" evidence="7">
    <location>
        <begin position="72"/>
        <end position="91"/>
    </location>
</feature>
<dbReference type="SUPFAM" id="SSF47781">
    <property type="entry name" value="RuvA domain 2-like"/>
    <property type="match status" value="1"/>
</dbReference>
<comment type="domain">
    <text evidence="6">Has three domains with a flexible linker between the domains II and III and assumes an 'L' shape. Domain III is highly mobile and contacts RuvB.</text>
</comment>
<comment type="similarity">
    <text evidence="6">Belongs to the RuvA family.</text>
</comment>
<dbReference type="InterPro" id="IPR013849">
    <property type="entry name" value="DNA_helicase_Holl-junc_RuvA_I"/>
</dbReference>
<dbReference type="NCBIfam" id="TIGR00084">
    <property type="entry name" value="ruvA"/>
    <property type="match status" value="1"/>
</dbReference>
<evidence type="ECO:0000256" key="1">
    <source>
        <dbReference type="ARBA" id="ARBA00022490"/>
    </source>
</evidence>
<keyword evidence="2 6" id="KW-0227">DNA damage</keyword>
<dbReference type="SUPFAM" id="SSF50249">
    <property type="entry name" value="Nucleic acid-binding proteins"/>
    <property type="match status" value="1"/>
</dbReference>
<protein>
    <recommendedName>
        <fullName evidence="6">Holliday junction branch migration complex subunit RuvA</fullName>
    </recommendedName>
</protein>
<evidence type="ECO:0000256" key="2">
    <source>
        <dbReference type="ARBA" id="ARBA00022763"/>
    </source>
</evidence>
<dbReference type="InterPro" id="IPR036267">
    <property type="entry name" value="RuvA_C_sf"/>
</dbReference>
<reference evidence="8 9" key="1">
    <citation type="submission" date="2016-10" db="EMBL/GenBank/DDBJ databases">
        <authorList>
            <person name="Varghese N."/>
            <person name="Submissions S."/>
        </authorList>
    </citation>
    <scope>NUCLEOTIDE SEQUENCE [LARGE SCALE GENOMIC DNA]</scope>
    <source>
        <strain evidence="8 9">DSM 20748</strain>
    </source>
</reference>
<evidence type="ECO:0000256" key="6">
    <source>
        <dbReference type="HAMAP-Rule" id="MF_00031"/>
    </source>
</evidence>
<keyword evidence="5 6" id="KW-0234">DNA repair</keyword>
<organism evidence="8 9">
    <name type="scientific">Salimicrobium album</name>
    <dbReference type="NCBI Taxonomy" id="50717"/>
    <lineage>
        <taxon>Bacteria</taxon>
        <taxon>Bacillati</taxon>
        <taxon>Bacillota</taxon>
        <taxon>Bacilli</taxon>
        <taxon>Bacillales</taxon>
        <taxon>Bacillaceae</taxon>
        <taxon>Salimicrobium</taxon>
    </lineage>
</organism>
<keyword evidence="1 6" id="KW-0963">Cytoplasm</keyword>
<keyword evidence="8" id="KW-0547">Nucleotide-binding</keyword>
<keyword evidence="8" id="KW-0067">ATP-binding</keyword>
<name>A0A1H3DIQ1_9BACI</name>
<dbReference type="Pfam" id="PF07499">
    <property type="entry name" value="RuvA_C"/>
    <property type="match status" value="1"/>
</dbReference>
<keyword evidence="3 6" id="KW-0238">DNA-binding</keyword>
<comment type="subcellular location">
    <subcellularLocation>
        <location evidence="6">Cytoplasm</location>
    </subcellularLocation>
</comment>
<evidence type="ECO:0000256" key="3">
    <source>
        <dbReference type="ARBA" id="ARBA00023125"/>
    </source>
</evidence>
<keyword evidence="8" id="KW-0347">Helicase</keyword>
<dbReference type="Gene3D" id="1.10.150.20">
    <property type="entry name" value="5' to 3' exonuclease, C-terminal subdomain"/>
    <property type="match status" value="1"/>
</dbReference>
<dbReference type="InterPro" id="IPR003583">
    <property type="entry name" value="Hlx-hairpin-Hlx_DNA-bd_motif"/>
</dbReference>
<dbReference type="Pfam" id="PF14520">
    <property type="entry name" value="HHH_5"/>
    <property type="match status" value="1"/>
</dbReference>
<evidence type="ECO:0000256" key="4">
    <source>
        <dbReference type="ARBA" id="ARBA00023172"/>
    </source>
</evidence>
<dbReference type="SUPFAM" id="SSF46929">
    <property type="entry name" value="DNA helicase RuvA subunit, C-terminal domain"/>
    <property type="match status" value="1"/>
</dbReference>
<feature type="domain" description="Helix-hairpin-helix DNA-binding motif class 1" evidence="7">
    <location>
        <begin position="107"/>
        <end position="126"/>
    </location>
</feature>
<gene>
    <name evidence="6" type="primary">ruvA</name>
    <name evidence="8" type="ORF">SAMN04488081_0974</name>
</gene>
<keyword evidence="8" id="KW-0378">Hydrolase</keyword>
<evidence type="ECO:0000256" key="5">
    <source>
        <dbReference type="ARBA" id="ARBA00023204"/>
    </source>
</evidence>
<dbReference type="Proteomes" id="UP000198647">
    <property type="component" value="Unassembled WGS sequence"/>
</dbReference>
<dbReference type="Gene3D" id="2.40.50.140">
    <property type="entry name" value="Nucleic acid-binding proteins"/>
    <property type="match status" value="1"/>
</dbReference>